<feature type="compositionally biased region" description="Pro residues" evidence="7">
    <location>
        <begin position="314"/>
        <end position="326"/>
    </location>
</feature>
<gene>
    <name evidence="9" type="ORF">ABRQ22_12980</name>
</gene>
<feature type="region of interest" description="Disordered" evidence="7">
    <location>
        <begin position="1"/>
        <end position="33"/>
    </location>
</feature>
<feature type="region of interest" description="Disordered" evidence="7">
    <location>
        <begin position="108"/>
        <end position="130"/>
    </location>
</feature>
<feature type="transmembrane region" description="Helical" evidence="8">
    <location>
        <begin position="220"/>
        <end position="238"/>
    </location>
</feature>
<protein>
    <submittedName>
        <fullName evidence="9">MATE family efflux transporter</fullName>
    </submittedName>
</protein>
<keyword evidence="2" id="KW-0813">Transport</keyword>
<keyword evidence="4 8" id="KW-0812">Transmembrane</keyword>
<dbReference type="RefSeq" id="WP_353707014.1">
    <property type="nucleotide sequence ID" value="NZ_CP159290.1"/>
</dbReference>
<dbReference type="Pfam" id="PF01554">
    <property type="entry name" value="MatE"/>
    <property type="match status" value="1"/>
</dbReference>
<dbReference type="GO" id="GO:0005886">
    <property type="term" value="C:plasma membrane"/>
    <property type="evidence" value="ECO:0007669"/>
    <property type="project" value="UniProtKB-SubCell"/>
</dbReference>
<evidence type="ECO:0000256" key="2">
    <source>
        <dbReference type="ARBA" id="ARBA00022448"/>
    </source>
</evidence>
<dbReference type="PANTHER" id="PTHR43549">
    <property type="entry name" value="MULTIDRUG RESISTANCE PROTEIN YPNP-RELATED"/>
    <property type="match status" value="1"/>
</dbReference>
<reference evidence="9" key="1">
    <citation type="submission" date="2024-06" db="EMBL/GenBank/DDBJ databases">
        <title>Complete genome sequence of the cellulolytic actinobacterium, Cellulosimicrobium ES-005.</title>
        <authorList>
            <person name="Matthews C.T."/>
            <person name="Underwood K.D."/>
            <person name="Ghanchi K.M."/>
            <person name="Fields S.D."/>
            <person name="Gardner S.G."/>
        </authorList>
    </citation>
    <scope>NUCLEOTIDE SEQUENCE</scope>
    <source>
        <strain evidence="9">ES-005</strain>
    </source>
</reference>
<evidence type="ECO:0000256" key="6">
    <source>
        <dbReference type="ARBA" id="ARBA00023136"/>
    </source>
</evidence>
<feature type="transmembrane region" description="Helical" evidence="8">
    <location>
        <begin position="148"/>
        <end position="167"/>
    </location>
</feature>
<feature type="transmembrane region" description="Helical" evidence="8">
    <location>
        <begin position="499"/>
        <end position="521"/>
    </location>
</feature>
<feature type="transmembrane region" description="Helical" evidence="8">
    <location>
        <begin position="187"/>
        <end position="208"/>
    </location>
</feature>
<keyword evidence="3" id="KW-1003">Cell membrane</keyword>
<keyword evidence="6 8" id="KW-0472">Membrane</keyword>
<dbReference type="EMBL" id="CP159290">
    <property type="protein sequence ID" value="XCH28513.1"/>
    <property type="molecule type" value="Genomic_DNA"/>
</dbReference>
<feature type="transmembrane region" description="Helical" evidence="8">
    <location>
        <begin position="75"/>
        <end position="92"/>
    </location>
</feature>
<feature type="compositionally biased region" description="Low complexity" evidence="7">
    <location>
        <begin position="327"/>
        <end position="351"/>
    </location>
</feature>
<evidence type="ECO:0000313" key="9">
    <source>
        <dbReference type="EMBL" id="XCH28513.1"/>
    </source>
</evidence>
<feature type="transmembrane region" description="Helical" evidence="8">
    <location>
        <begin position="463"/>
        <end position="484"/>
    </location>
</feature>
<dbReference type="GO" id="GO:0042910">
    <property type="term" value="F:xenobiotic transmembrane transporter activity"/>
    <property type="evidence" value="ECO:0007669"/>
    <property type="project" value="InterPro"/>
</dbReference>
<feature type="transmembrane region" description="Helical" evidence="8">
    <location>
        <begin position="380"/>
        <end position="407"/>
    </location>
</feature>
<name>A0AAU8FWF1_9MICO</name>
<dbReference type="AlphaFoldDB" id="A0AAU8FWF1"/>
<dbReference type="PANTHER" id="PTHR43549:SF2">
    <property type="entry name" value="MULTIDRUG RESISTANCE PROTEIN NORM-RELATED"/>
    <property type="match status" value="1"/>
</dbReference>
<evidence type="ECO:0000256" key="4">
    <source>
        <dbReference type="ARBA" id="ARBA00022692"/>
    </source>
</evidence>
<feature type="compositionally biased region" description="Pro residues" evidence="7">
    <location>
        <begin position="21"/>
        <end position="32"/>
    </location>
</feature>
<dbReference type="GO" id="GO:0015297">
    <property type="term" value="F:antiporter activity"/>
    <property type="evidence" value="ECO:0007669"/>
    <property type="project" value="InterPro"/>
</dbReference>
<keyword evidence="5 8" id="KW-1133">Transmembrane helix</keyword>
<comment type="subcellular location">
    <subcellularLocation>
        <location evidence="1">Cell membrane</location>
        <topology evidence="1">Multi-pass membrane protein</topology>
    </subcellularLocation>
</comment>
<dbReference type="InterPro" id="IPR002528">
    <property type="entry name" value="MATE_fam"/>
</dbReference>
<feature type="transmembrane region" description="Helical" evidence="8">
    <location>
        <begin position="557"/>
        <end position="578"/>
    </location>
</feature>
<feature type="transmembrane region" description="Helical" evidence="8">
    <location>
        <begin position="533"/>
        <end position="551"/>
    </location>
</feature>
<proteinExistence type="predicted"/>
<evidence type="ECO:0000256" key="5">
    <source>
        <dbReference type="ARBA" id="ARBA00022989"/>
    </source>
</evidence>
<feature type="transmembrane region" description="Helical" evidence="8">
    <location>
        <begin position="244"/>
        <end position="266"/>
    </location>
</feature>
<feature type="transmembrane region" description="Helical" evidence="8">
    <location>
        <begin position="413"/>
        <end position="442"/>
    </location>
</feature>
<feature type="transmembrane region" description="Helical" evidence="8">
    <location>
        <begin position="46"/>
        <end position="69"/>
    </location>
</feature>
<feature type="region of interest" description="Disordered" evidence="7">
    <location>
        <begin position="310"/>
        <end position="370"/>
    </location>
</feature>
<accession>A0AAU8FWF1</accession>
<evidence type="ECO:0000256" key="8">
    <source>
        <dbReference type="SAM" id="Phobius"/>
    </source>
</evidence>
<organism evidence="9">
    <name type="scientific">Cellulosimicrobium sp. ES-005</name>
    <dbReference type="NCBI Taxonomy" id="3163031"/>
    <lineage>
        <taxon>Bacteria</taxon>
        <taxon>Bacillati</taxon>
        <taxon>Actinomycetota</taxon>
        <taxon>Actinomycetes</taxon>
        <taxon>Micrococcales</taxon>
        <taxon>Promicromonosporaceae</taxon>
        <taxon>Cellulosimicrobium</taxon>
    </lineage>
</organism>
<evidence type="ECO:0000256" key="3">
    <source>
        <dbReference type="ARBA" id="ARBA00022475"/>
    </source>
</evidence>
<evidence type="ECO:0000256" key="7">
    <source>
        <dbReference type="SAM" id="MobiDB-lite"/>
    </source>
</evidence>
<sequence>MPSSSREAAATPVATASPRPEALPPVPPPPAAGPTVEALRRRVVRLAAPICAALVVGALAQLVIAALLGHMGDDALYVRSLFIPVTFLVLAVQEGLDVSTQVGFARLHGSRGRGEGSDAEDGGGAGAGEDGGAAVVPTSATAALLGRFVAAGAAVLGGVALLVVLAAPALADVLSVPAPLVAEFVAFARWTVVASVLSVPTAVAAAALRGWARTGASATVALLVAGLQVLVVWLVGLVGGFGVLAVPVAITGSTLVGAAVAWALLVRARLLPRPGHVPGLRRALALRHHPAPQRVAAWWRRVLRALPAGSWTTPTPPPPPPPPLPPSSATTTAPTPATARPGRPGAAASVPPAAPDIAEPSTSDAPSEGAVAERVDVRGLLLGVGLPVGLSYLLLTVTNLVMVWVLGPSGTDVVAGFGGAATVQTLVIVPAIGLAAAVSIVMNQQWGAGELRLLPRTLRAGTVVVAGVYVVVGALVLLTAPFVAGRLSADPDVAAQAALYLRVVGPSYAGVGLVLFLLTLLEQLGYGRVAVTLNVLYHAVSLGVGGVLARAGGGPAALYATIAVTNVVGLVVMLPVAVRLVRRRATAEPAEQAGAAVGVAS</sequence>
<evidence type="ECO:0000256" key="1">
    <source>
        <dbReference type="ARBA" id="ARBA00004651"/>
    </source>
</evidence>
<dbReference type="InterPro" id="IPR052031">
    <property type="entry name" value="Membrane_Transporter-Flippase"/>
</dbReference>